<reference evidence="1 2" key="1">
    <citation type="journal article" date="2021" name="Int. J. Syst. Evol. Microbiol.">
        <title>Faecalibacter bovis sp. nov., isolated from cow faeces.</title>
        <authorList>
            <person name="Li F."/>
            <person name="Zhao W."/>
            <person name="Hong Q."/>
            <person name="Shao Q."/>
            <person name="Song J."/>
            <person name="Yang S."/>
        </authorList>
    </citation>
    <scope>NUCLEOTIDE SEQUENCE [LARGE SCALE GENOMIC DNA]</scope>
    <source>
        <strain evidence="1 2">ZY171143</strain>
    </source>
</reference>
<dbReference type="EMBL" id="CP072842">
    <property type="protein sequence ID" value="QTV06991.1"/>
    <property type="molecule type" value="Genomic_DNA"/>
</dbReference>
<dbReference type="Proteomes" id="UP000672011">
    <property type="component" value="Chromosome"/>
</dbReference>
<keyword evidence="2" id="KW-1185">Reference proteome</keyword>
<proteinExistence type="predicted"/>
<accession>A0ABX7XGC8</accession>
<gene>
    <name evidence="1" type="ORF">J9309_06730</name>
</gene>
<dbReference type="RefSeq" id="WP_230477814.1">
    <property type="nucleotide sequence ID" value="NZ_CP072842.1"/>
</dbReference>
<evidence type="ECO:0008006" key="3">
    <source>
        <dbReference type="Google" id="ProtNLM"/>
    </source>
</evidence>
<protein>
    <recommendedName>
        <fullName evidence="3">Lipoprotein</fullName>
    </recommendedName>
</protein>
<sequence>MKYIFYLIPILLIFSCSMDNKAYHLRMESLQKTENKYQLTVSTEVNLDEIKNKHQFNHQEFIGSLKNRDFKDKSIIIVGNFDTKNQKIIDKRFYYTVDLMITNRDEQLDLTNQLTEKDTISGFLQLSYDMGRTYPTKNIDLPARIFIEASK</sequence>
<evidence type="ECO:0000313" key="2">
    <source>
        <dbReference type="Proteomes" id="UP000672011"/>
    </source>
</evidence>
<organism evidence="1 2">
    <name type="scientific">Faecalibacter bovis</name>
    <dbReference type="NCBI Taxonomy" id="2898187"/>
    <lineage>
        <taxon>Bacteria</taxon>
        <taxon>Pseudomonadati</taxon>
        <taxon>Bacteroidota</taxon>
        <taxon>Flavobacteriia</taxon>
        <taxon>Flavobacteriales</taxon>
        <taxon>Weeksellaceae</taxon>
        <taxon>Faecalibacter</taxon>
    </lineage>
</organism>
<reference evidence="2" key="2">
    <citation type="submission" date="2021-04" db="EMBL/GenBank/DDBJ databases">
        <title>Taxonomy of Flavobacteriaceae bacterium ZY171143.</title>
        <authorList>
            <person name="Li F."/>
        </authorList>
    </citation>
    <scope>NUCLEOTIDE SEQUENCE [LARGE SCALE GENOMIC DNA]</scope>
    <source>
        <strain evidence="2">ZY171143</strain>
    </source>
</reference>
<evidence type="ECO:0000313" key="1">
    <source>
        <dbReference type="EMBL" id="QTV06991.1"/>
    </source>
</evidence>
<name>A0ABX7XGC8_9FLAO</name>
<dbReference type="PROSITE" id="PS51257">
    <property type="entry name" value="PROKAR_LIPOPROTEIN"/>
    <property type="match status" value="1"/>
</dbReference>